<name>A0A4C1X0R3_EUMVA</name>
<organism evidence="2 3">
    <name type="scientific">Eumeta variegata</name>
    <name type="common">Bagworm moth</name>
    <name type="synonym">Eumeta japonica</name>
    <dbReference type="NCBI Taxonomy" id="151549"/>
    <lineage>
        <taxon>Eukaryota</taxon>
        <taxon>Metazoa</taxon>
        <taxon>Ecdysozoa</taxon>
        <taxon>Arthropoda</taxon>
        <taxon>Hexapoda</taxon>
        <taxon>Insecta</taxon>
        <taxon>Pterygota</taxon>
        <taxon>Neoptera</taxon>
        <taxon>Endopterygota</taxon>
        <taxon>Lepidoptera</taxon>
        <taxon>Glossata</taxon>
        <taxon>Ditrysia</taxon>
        <taxon>Tineoidea</taxon>
        <taxon>Psychidae</taxon>
        <taxon>Oiketicinae</taxon>
        <taxon>Eumeta</taxon>
    </lineage>
</organism>
<comment type="caution">
    <text evidence="2">The sequence shown here is derived from an EMBL/GenBank/DDBJ whole genome shotgun (WGS) entry which is preliminary data.</text>
</comment>
<feature type="compositionally biased region" description="Basic and acidic residues" evidence="1">
    <location>
        <begin position="308"/>
        <end position="317"/>
    </location>
</feature>
<evidence type="ECO:0000313" key="2">
    <source>
        <dbReference type="EMBL" id="GBP57326.1"/>
    </source>
</evidence>
<gene>
    <name evidence="2" type="ORF">EVAR_39966_1</name>
</gene>
<feature type="compositionally biased region" description="Polar residues" evidence="1">
    <location>
        <begin position="383"/>
        <end position="395"/>
    </location>
</feature>
<dbReference type="Proteomes" id="UP000299102">
    <property type="component" value="Unassembled WGS sequence"/>
</dbReference>
<feature type="region of interest" description="Disordered" evidence="1">
    <location>
        <begin position="383"/>
        <end position="443"/>
    </location>
</feature>
<dbReference type="EMBL" id="BGZK01000713">
    <property type="protein sequence ID" value="GBP57326.1"/>
    <property type="molecule type" value="Genomic_DNA"/>
</dbReference>
<feature type="compositionally biased region" description="Low complexity" evidence="1">
    <location>
        <begin position="107"/>
        <end position="120"/>
    </location>
</feature>
<reference evidence="2 3" key="1">
    <citation type="journal article" date="2019" name="Commun. Biol.">
        <title>The bagworm genome reveals a unique fibroin gene that provides high tensile strength.</title>
        <authorList>
            <person name="Kono N."/>
            <person name="Nakamura H."/>
            <person name="Ohtoshi R."/>
            <person name="Tomita M."/>
            <person name="Numata K."/>
            <person name="Arakawa K."/>
        </authorList>
    </citation>
    <scope>NUCLEOTIDE SEQUENCE [LARGE SCALE GENOMIC DNA]</scope>
</reference>
<sequence>MYHARTPTSAFMVPHKISSDAVTEQIIDSKVGSAGAFVRRRKTSEAFGRVRLFPSVSRVKGVPIRCREPRRSLGYDRESVYRAYVALMRCTGTAAPGAYRTPKCPTRRAPTTLRTAGRLPGHPRRRGHRLTDACVAEPCLPPRPRQPPLRNPVPPPPAAERMRNDARARGWPGVGTGLKIEDRSKKEEGRRRWVIGKRRRGEGRGSLTRTALAAAVRRVDSLISGRQARSVRSTPTRVTDACRLDPVGVHQRPTTGGRLRVRPVPRLPPALGHYLFTTRCPPPDAERMRGDARRGWSSVGTGSTPRQGLERKEEVEGHGSLTRTALAAAVRRVDSLISGRQARSVRSTPTRVTDACRLDPVGVHQRPTTGGRLRVQLELCLPPSSSTNLRRSPSTCRRLRNDRARPRVGRRLGSGKMSINGSKNGPLPPEPSGSYPRREDARA</sequence>
<evidence type="ECO:0000256" key="1">
    <source>
        <dbReference type="SAM" id="MobiDB-lite"/>
    </source>
</evidence>
<accession>A0A4C1X0R3</accession>
<evidence type="ECO:0000313" key="3">
    <source>
        <dbReference type="Proteomes" id="UP000299102"/>
    </source>
</evidence>
<feature type="compositionally biased region" description="Basic and acidic residues" evidence="1">
    <location>
        <begin position="284"/>
        <end position="294"/>
    </location>
</feature>
<feature type="compositionally biased region" description="Pro residues" evidence="1">
    <location>
        <begin position="139"/>
        <end position="158"/>
    </location>
</feature>
<keyword evidence="3" id="KW-1185">Reference proteome</keyword>
<feature type="region of interest" description="Disordered" evidence="1">
    <location>
        <begin position="101"/>
        <end position="163"/>
    </location>
</feature>
<proteinExistence type="predicted"/>
<dbReference type="AlphaFoldDB" id="A0A4C1X0R3"/>
<protein>
    <submittedName>
        <fullName evidence="2">Uncharacterized protein</fullName>
    </submittedName>
</protein>
<feature type="region of interest" description="Disordered" evidence="1">
    <location>
        <begin position="278"/>
        <end position="320"/>
    </location>
</feature>